<dbReference type="HOGENOM" id="CLU_099442_0_0_0"/>
<dbReference type="EMBL" id="CP002483">
    <property type="protein sequence ID" value="ADW71337.1"/>
    <property type="molecule type" value="Genomic_DNA"/>
</dbReference>
<protein>
    <submittedName>
        <fullName evidence="1">Uncharacterized protein</fullName>
    </submittedName>
</protein>
<dbReference type="OrthoDB" id="194359at2"/>
<dbReference type="KEGG" id="acm:AciX9_4386"/>
<proteinExistence type="predicted"/>
<name>E8X7A3_GRATM</name>
<geneLocation type="plasmid" evidence="1 2">
    <name>pACIX903</name>
</geneLocation>
<reference evidence="2" key="1">
    <citation type="submission" date="2011-01" db="EMBL/GenBank/DDBJ databases">
        <title>Complete sequence of plasmid3 of Acidobacterium sp. MP5ACTX9.</title>
        <authorList>
            <consortium name="US DOE Joint Genome Institute"/>
            <person name="Lucas S."/>
            <person name="Copeland A."/>
            <person name="Lapidus A."/>
            <person name="Cheng J.-F."/>
            <person name="Goodwin L."/>
            <person name="Pitluck S."/>
            <person name="Teshima H."/>
            <person name="Detter J.C."/>
            <person name="Han C."/>
            <person name="Tapia R."/>
            <person name="Land M."/>
            <person name="Hauser L."/>
            <person name="Kyrpides N."/>
            <person name="Ivanova N."/>
            <person name="Ovchinnikova G."/>
            <person name="Pagani I."/>
            <person name="Rawat S.R."/>
            <person name="Mannisto M."/>
            <person name="Haggblom M.M."/>
            <person name="Woyke T."/>
        </authorList>
    </citation>
    <scope>NUCLEOTIDE SEQUENCE [LARGE SCALE GENOMIC DNA]</scope>
    <source>
        <strain evidence="2">MP5ACTX9</strain>
        <plasmid evidence="2">Plasmid pACIX903</plasmid>
    </source>
</reference>
<gene>
    <name evidence="1" type="ordered locus">AciX9_4386</name>
</gene>
<accession>E8X7A3</accession>
<keyword evidence="1" id="KW-0614">Plasmid</keyword>
<sequence length="172" mass="18876">MLRPFDIAVLLKLTLPGAAESSFQKLASDLHVASSEVHGAVKRARLSGLLQHDDGPKKVNRSALLEFLGHGVRYVYPAVRGEMTRGVATSFAAEPLRSVIHDGGTEVPVWPYVLGKVRGYSFEPLYKHAAEAALSDPAFYELLSLVDALRDGRIRERKIALEMLSKRLLVNG</sequence>
<dbReference type="RefSeq" id="WP_013573056.1">
    <property type="nucleotide sequence ID" value="NC_015058.1"/>
</dbReference>
<dbReference type="Proteomes" id="UP000000343">
    <property type="component" value="Plasmid pACIX903"/>
</dbReference>
<evidence type="ECO:0000313" key="2">
    <source>
        <dbReference type="Proteomes" id="UP000000343"/>
    </source>
</evidence>
<dbReference type="AlphaFoldDB" id="E8X7A3"/>
<evidence type="ECO:0000313" key="1">
    <source>
        <dbReference type="EMBL" id="ADW71337.1"/>
    </source>
</evidence>
<organism evidence="2">
    <name type="scientific">Granulicella tundricola (strain ATCC BAA-1859 / DSM 23138 / MP5ACTX9)</name>
    <dbReference type="NCBI Taxonomy" id="1198114"/>
    <lineage>
        <taxon>Bacteria</taxon>
        <taxon>Pseudomonadati</taxon>
        <taxon>Acidobacteriota</taxon>
        <taxon>Terriglobia</taxon>
        <taxon>Terriglobales</taxon>
        <taxon>Acidobacteriaceae</taxon>
        <taxon>Granulicella</taxon>
    </lineage>
</organism>
<keyword evidence="2" id="KW-1185">Reference proteome</keyword>